<keyword evidence="3" id="KW-0812">Transmembrane</keyword>
<feature type="transmembrane region" description="Helical" evidence="3">
    <location>
        <begin position="30"/>
        <end position="51"/>
    </location>
</feature>
<feature type="transmembrane region" description="Helical" evidence="3">
    <location>
        <begin position="89"/>
        <end position="109"/>
    </location>
</feature>
<sequence>MAEGVRGGGGGALELHPINKPDLPTVSGEYSFGTVVTIAASSLILLPLLRWKRSSMLTVMNYVADRAIIFSLGFFLHMQTYVFKRSATYPRSLIFAMASISILSAVVALSKDIPDIEGDEKFGIRSLAIQLGQEQGLGHALFASILWYHAKSIDVKNKVDTQSFYMLIWKRRWIKDTTQDEYRSVWSVQSLLYPPHHGPCERSYMSPQEYQTHTHARIVSHLKYLVGDSFYDGERRLAMTLIKKDVHAKRARGGKRIRYPVIKIVSEDQVVRFAAVT</sequence>
<keyword evidence="2" id="KW-0808">Transferase</keyword>
<comment type="caution">
    <text evidence="4">The sequence shown here is derived from an EMBL/GenBank/DDBJ whole genome shotgun (WGS) entry which is preliminary data.</text>
</comment>
<feature type="transmembrane region" description="Helical" evidence="3">
    <location>
        <begin position="63"/>
        <end position="83"/>
    </location>
</feature>
<dbReference type="PANTHER" id="PTHR43009:SF6">
    <property type="entry name" value="HOMOGENTISATE PHYTYLTRANSFERASE 1, CHLOROPLASTIC"/>
    <property type="match status" value="1"/>
</dbReference>
<keyword evidence="3" id="KW-1133">Transmembrane helix</keyword>
<evidence type="ECO:0000256" key="3">
    <source>
        <dbReference type="SAM" id="Phobius"/>
    </source>
</evidence>
<evidence type="ECO:0000313" key="4">
    <source>
        <dbReference type="EMBL" id="KAL2340290.1"/>
    </source>
</evidence>
<reference evidence="4 5" key="1">
    <citation type="submission" date="2024-08" db="EMBL/GenBank/DDBJ databases">
        <title>Insights into the chromosomal genome structure of Flemingia macrophylla.</title>
        <authorList>
            <person name="Ding Y."/>
            <person name="Zhao Y."/>
            <person name="Bi W."/>
            <person name="Wu M."/>
            <person name="Zhao G."/>
            <person name="Gong Y."/>
            <person name="Li W."/>
            <person name="Zhang P."/>
        </authorList>
    </citation>
    <scope>NUCLEOTIDE SEQUENCE [LARGE SCALE GENOMIC DNA]</scope>
    <source>
        <strain evidence="4">DYQJB</strain>
        <tissue evidence="4">Leaf</tissue>
    </source>
</reference>
<dbReference type="Proteomes" id="UP001603857">
    <property type="component" value="Unassembled WGS sequence"/>
</dbReference>
<evidence type="ECO:0000256" key="1">
    <source>
        <dbReference type="ARBA" id="ARBA00005985"/>
    </source>
</evidence>
<keyword evidence="5" id="KW-1185">Reference proteome</keyword>
<name>A0ABD1MWT2_9FABA</name>
<accession>A0ABD1MWT2</accession>
<dbReference type="PANTHER" id="PTHR43009">
    <property type="entry name" value="HOMOGENTISATE SOLANESYLTRANSFERASE, CHLOROPLASTIC"/>
    <property type="match status" value="1"/>
</dbReference>
<evidence type="ECO:0000256" key="2">
    <source>
        <dbReference type="ARBA" id="ARBA00022679"/>
    </source>
</evidence>
<dbReference type="EMBL" id="JBGMDY010000003">
    <property type="protein sequence ID" value="KAL2340290.1"/>
    <property type="molecule type" value="Genomic_DNA"/>
</dbReference>
<dbReference type="AlphaFoldDB" id="A0ABD1MWT2"/>
<evidence type="ECO:0000313" key="5">
    <source>
        <dbReference type="Proteomes" id="UP001603857"/>
    </source>
</evidence>
<organism evidence="4 5">
    <name type="scientific">Flemingia macrophylla</name>
    <dbReference type="NCBI Taxonomy" id="520843"/>
    <lineage>
        <taxon>Eukaryota</taxon>
        <taxon>Viridiplantae</taxon>
        <taxon>Streptophyta</taxon>
        <taxon>Embryophyta</taxon>
        <taxon>Tracheophyta</taxon>
        <taxon>Spermatophyta</taxon>
        <taxon>Magnoliopsida</taxon>
        <taxon>eudicotyledons</taxon>
        <taxon>Gunneridae</taxon>
        <taxon>Pentapetalae</taxon>
        <taxon>rosids</taxon>
        <taxon>fabids</taxon>
        <taxon>Fabales</taxon>
        <taxon>Fabaceae</taxon>
        <taxon>Papilionoideae</taxon>
        <taxon>50 kb inversion clade</taxon>
        <taxon>NPAAA clade</taxon>
        <taxon>indigoferoid/millettioid clade</taxon>
        <taxon>Phaseoleae</taxon>
        <taxon>Flemingia</taxon>
    </lineage>
</organism>
<gene>
    <name evidence="4" type="ORF">Fmac_008230</name>
</gene>
<comment type="similarity">
    <text evidence="1">Belongs to the UbiA prenyltransferase family.</text>
</comment>
<proteinExistence type="inferred from homology"/>
<dbReference type="GO" id="GO:0016740">
    <property type="term" value="F:transferase activity"/>
    <property type="evidence" value="ECO:0007669"/>
    <property type="project" value="UniProtKB-KW"/>
</dbReference>
<protein>
    <submittedName>
        <fullName evidence="4">Uncharacterized protein</fullName>
    </submittedName>
</protein>
<keyword evidence="3" id="KW-0472">Membrane</keyword>